<keyword evidence="12" id="KW-0539">Nucleus</keyword>
<dbReference type="PROSITE" id="PS50103">
    <property type="entry name" value="ZF_C3H1"/>
    <property type="match status" value="1"/>
</dbReference>
<dbReference type="GO" id="GO:0071007">
    <property type="term" value="C:U2-type catalytic step 2 spliceosome"/>
    <property type="evidence" value="ECO:0007669"/>
    <property type="project" value="TreeGrafter"/>
</dbReference>
<dbReference type="InterPro" id="IPR000504">
    <property type="entry name" value="RRM_dom"/>
</dbReference>
<evidence type="ECO:0000256" key="6">
    <source>
        <dbReference type="ARBA" id="ARBA00022723"/>
    </source>
</evidence>
<dbReference type="GO" id="GO:0008380">
    <property type="term" value="P:RNA splicing"/>
    <property type="evidence" value="ECO:0007669"/>
    <property type="project" value="UniProtKB-KW"/>
</dbReference>
<dbReference type="InterPro" id="IPR032297">
    <property type="entry name" value="Torus"/>
</dbReference>
<dbReference type="GO" id="GO:0071006">
    <property type="term" value="C:U2-type catalytic step 1 spliceosome"/>
    <property type="evidence" value="ECO:0007669"/>
    <property type="project" value="TreeGrafter"/>
</dbReference>
<dbReference type="PANTHER" id="PTHR14089">
    <property type="entry name" value="PRE-MRNA-SPLICING FACTOR RBM22"/>
    <property type="match status" value="1"/>
</dbReference>
<evidence type="ECO:0000256" key="16">
    <source>
        <dbReference type="PROSITE-ProRule" id="PRU00723"/>
    </source>
</evidence>
<dbReference type="FunCoup" id="A0A448YPP8">
    <property type="interactions" value="200"/>
</dbReference>
<dbReference type="InterPro" id="IPR012677">
    <property type="entry name" value="Nucleotide-bd_a/b_plait_sf"/>
</dbReference>
<dbReference type="InterPro" id="IPR035979">
    <property type="entry name" value="RBD_domain_sf"/>
</dbReference>
<dbReference type="Pfam" id="PF16131">
    <property type="entry name" value="Torus"/>
    <property type="match status" value="1"/>
</dbReference>
<dbReference type="PANTHER" id="PTHR14089:SF2">
    <property type="entry name" value="PRE-MRNA-SPLICING FACTOR CWC2"/>
    <property type="match status" value="1"/>
</dbReference>
<dbReference type="GO" id="GO:0000974">
    <property type="term" value="C:Prp19 complex"/>
    <property type="evidence" value="ECO:0007669"/>
    <property type="project" value="TreeGrafter"/>
</dbReference>
<dbReference type="AlphaFoldDB" id="A0A448YPP8"/>
<evidence type="ECO:0000256" key="9">
    <source>
        <dbReference type="ARBA" id="ARBA00022833"/>
    </source>
</evidence>
<dbReference type="Pfam" id="PF00076">
    <property type="entry name" value="RRM_1"/>
    <property type="match status" value="1"/>
</dbReference>
<feature type="domain" description="C3H1-type" evidence="19">
    <location>
        <begin position="72"/>
        <end position="99"/>
    </location>
</feature>
<evidence type="ECO:0000256" key="10">
    <source>
        <dbReference type="ARBA" id="ARBA00022884"/>
    </source>
</evidence>
<evidence type="ECO:0000256" key="15">
    <source>
        <dbReference type="PROSITE-ProRule" id="PRU00176"/>
    </source>
</evidence>
<dbReference type="InterPro" id="IPR036855">
    <property type="entry name" value="Znf_CCCH_sf"/>
</dbReference>
<evidence type="ECO:0000259" key="19">
    <source>
        <dbReference type="PROSITE" id="PS50103"/>
    </source>
</evidence>
<keyword evidence="7" id="KW-0747">Spliceosome</keyword>
<evidence type="ECO:0000256" key="12">
    <source>
        <dbReference type="ARBA" id="ARBA00023242"/>
    </source>
</evidence>
<dbReference type="Proteomes" id="UP000290900">
    <property type="component" value="Unassembled WGS sequence"/>
</dbReference>
<keyword evidence="9 16" id="KW-0862">Zinc</keyword>
<evidence type="ECO:0000256" key="4">
    <source>
        <dbReference type="ARBA" id="ARBA00017295"/>
    </source>
</evidence>
<dbReference type="InterPro" id="IPR000571">
    <property type="entry name" value="Znf_CCCH"/>
</dbReference>
<protein>
    <recommendedName>
        <fullName evidence="4">Pre-mRNA-splicing factor CWC2</fullName>
    </recommendedName>
</protein>
<keyword evidence="10 15" id="KW-0694">RNA-binding</keyword>
<dbReference type="OrthoDB" id="10251848at2759"/>
<feature type="domain" description="RRM" evidence="18">
    <location>
        <begin position="135"/>
        <end position="212"/>
    </location>
</feature>
<evidence type="ECO:0000256" key="1">
    <source>
        <dbReference type="ARBA" id="ARBA00004123"/>
    </source>
</evidence>
<evidence type="ECO:0000256" key="7">
    <source>
        <dbReference type="ARBA" id="ARBA00022728"/>
    </source>
</evidence>
<dbReference type="SUPFAM" id="SSF90229">
    <property type="entry name" value="CCCH zinc finger"/>
    <property type="match status" value="1"/>
</dbReference>
<dbReference type="GO" id="GO:0017070">
    <property type="term" value="F:U6 snRNA binding"/>
    <property type="evidence" value="ECO:0007669"/>
    <property type="project" value="TreeGrafter"/>
</dbReference>
<proteinExistence type="inferred from homology"/>
<feature type="compositionally biased region" description="Basic and acidic residues" evidence="17">
    <location>
        <begin position="300"/>
        <end position="309"/>
    </location>
</feature>
<feature type="compositionally biased region" description="Polar residues" evidence="17">
    <location>
        <begin position="9"/>
        <end position="20"/>
    </location>
</feature>
<organism evidence="20 21">
    <name type="scientific">Brettanomyces naardenensis</name>
    <name type="common">Yeast</name>
    <dbReference type="NCBI Taxonomy" id="13370"/>
    <lineage>
        <taxon>Eukaryota</taxon>
        <taxon>Fungi</taxon>
        <taxon>Dikarya</taxon>
        <taxon>Ascomycota</taxon>
        <taxon>Saccharomycotina</taxon>
        <taxon>Pichiomycetes</taxon>
        <taxon>Pichiales</taxon>
        <taxon>Pichiaceae</taxon>
        <taxon>Brettanomyces</taxon>
    </lineage>
</organism>
<evidence type="ECO:0000256" key="3">
    <source>
        <dbReference type="ARBA" id="ARBA00011524"/>
    </source>
</evidence>
<dbReference type="InParanoid" id="A0A448YPP8"/>
<reference evidence="20 21" key="1">
    <citation type="submission" date="2018-12" db="EMBL/GenBank/DDBJ databases">
        <authorList>
            <person name="Tiukova I."/>
            <person name="Dainat J."/>
        </authorList>
    </citation>
    <scope>NUCLEOTIDE SEQUENCE [LARGE SCALE GENOMIC DNA]</scope>
</reference>
<evidence type="ECO:0000256" key="11">
    <source>
        <dbReference type="ARBA" id="ARBA00023187"/>
    </source>
</evidence>
<feature type="zinc finger region" description="C3H1-type" evidence="16">
    <location>
        <begin position="72"/>
        <end position="99"/>
    </location>
</feature>
<sequence length="319" mass="36356">MKPARLQLDPSTINDSSKPEQTGQIFNVWYSKWTGGETNGRAGLVHAKTRCHVTKDSGYTKADRHVKPGGLNRDKYFCVYFARGCCCNGKRCEYLHRIPTEMDQLPPTVDCFGREKYMDYREDMSGVGSFNKVNRTLYIGRINSMDGNIELKLGKSFGEFGDIERIRIVKSKKIAFITYRLENQAQFAKEAMYGQGLGEDENETLNIRWANEDPDPNARKRKREEEDRAGIESAKRLLKELAAERASEVSEEVSEVEDEHEDEPTEVSTATPRPAIMPKPIISTDSLGLLLKLKEKRKVLREEREKSKGLELGYSSEDE</sequence>
<dbReference type="PROSITE" id="PS50102">
    <property type="entry name" value="RRM"/>
    <property type="match status" value="1"/>
</dbReference>
<comment type="function">
    <text evidence="14">Involved in the first step of pre-mRNA splicing. Required for cell growth and cell cycle control. Plays a role in the levels of the U1, U4, U5 and U6 snRNAs and the maintenance of the U4/U6 snRNA complex. May provide the link between the 'nineteen complex' NTC spliceosome protein complex and the spliceosome through the U6 snRNA. Associates predominantly with U6 snRNAs in assembled active spliceosomes. Binds directly to the internal stem-loop (ISL) domain of the U6 snRNA and to the pre-mRNA intron near the 5' splice site during the activation and catalytic phases of the spliceosome cycle.</text>
</comment>
<dbReference type="EMBL" id="CAACVR010000034">
    <property type="protein sequence ID" value="VEU22904.1"/>
    <property type="molecule type" value="Genomic_DNA"/>
</dbReference>
<dbReference type="GO" id="GO:0006397">
    <property type="term" value="P:mRNA processing"/>
    <property type="evidence" value="ECO:0007669"/>
    <property type="project" value="UniProtKB-KW"/>
</dbReference>
<dbReference type="SUPFAM" id="SSF54928">
    <property type="entry name" value="RNA-binding domain, RBD"/>
    <property type="match status" value="1"/>
</dbReference>
<evidence type="ECO:0000256" key="8">
    <source>
        <dbReference type="ARBA" id="ARBA00022771"/>
    </source>
</evidence>
<comment type="subcellular location">
    <subcellularLocation>
        <location evidence="1">Nucleus</location>
    </subcellularLocation>
</comment>
<keyword evidence="21" id="KW-1185">Reference proteome</keyword>
<evidence type="ECO:0000259" key="18">
    <source>
        <dbReference type="PROSITE" id="PS50102"/>
    </source>
</evidence>
<keyword evidence="5" id="KW-0507">mRNA processing</keyword>
<evidence type="ECO:0000313" key="21">
    <source>
        <dbReference type="Proteomes" id="UP000290900"/>
    </source>
</evidence>
<keyword evidence="13" id="KW-0131">Cell cycle</keyword>
<feature type="region of interest" description="Disordered" evidence="17">
    <location>
        <begin position="204"/>
        <end position="229"/>
    </location>
</feature>
<evidence type="ECO:0000256" key="13">
    <source>
        <dbReference type="ARBA" id="ARBA00023306"/>
    </source>
</evidence>
<comment type="subunit">
    <text evidence="3">Associated with the spliceosome.</text>
</comment>
<evidence type="ECO:0000313" key="20">
    <source>
        <dbReference type="EMBL" id="VEU22904.1"/>
    </source>
</evidence>
<comment type="similarity">
    <text evidence="2">Belongs to the RRM CWC2 family.</text>
</comment>
<evidence type="ECO:0000256" key="14">
    <source>
        <dbReference type="ARBA" id="ARBA00025224"/>
    </source>
</evidence>
<feature type="compositionally biased region" description="Acidic residues" evidence="17">
    <location>
        <begin position="249"/>
        <end position="265"/>
    </location>
</feature>
<feature type="region of interest" description="Disordered" evidence="17">
    <location>
        <begin position="246"/>
        <end position="280"/>
    </location>
</feature>
<keyword evidence="11" id="KW-0508">mRNA splicing</keyword>
<dbReference type="GO" id="GO:0008270">
    <property type="term" value="F:zinc ion binding"/>
    <property type="evidence" value="ECO:0007669"/>
    <property type="project" value="UniProtKB-KW"/>
</dbReference>
<dbReference type="STRING" id="13370.A0A448YPP8"/>
<feature type="region of interest" description="Disordered" evidence="17">
    <location>
        <begin position="300"/>
        <end position="319"/>
    </location>
</feature>
<feature type="region of interest" description="Disordered" evidence="17">
    <location>
        <begin position="1"/>
        <end position="20"/>
    </location>
</feature>
<name>A0A448YPP8_BRENA</name>
<keyword evidence="8 16" id="KW-0863">Zinc-finger</keyword>
<evidence type="ECO:0000256" key="17">
    <source>
        <dbReference type="SAM" id="MobiDB-lite"/>
    </source>
</evidence>
<accession>A0A448YPP8</accession>
<dbReference type="GO" id="GO:0036002">
    <property type="term" value="F:pre-mRNA binding"/>
    <property type="evidence" value="ECO:0007669"/>
    <property type="project" value="TreeGrafter"/>
</dbReference>
<gene>
    <name evidence="20" type="ORF">BRENAR_LOCUS3635</name>
</gene>
<keyword evidence="6 16" id="KW-0479">Metal-binding</keyword>
<dbReference type="Gene3D" id="3.30.70.330">
    <property type="match status" value="1"/>
</dbReference>
<evidence type="ECO:0000256" key="2">
    <source>
        <dbReference type="ARBA" id="ARBA00008024"/>
    </source>
</evidence>
<evidence type="ECO:0000256" key="5">
    <source>
        <dbReference type="ARBA" id="ARBA00022664"/>
    </source>
</evidence>
<dbReference type="InterPro" id="IPR039171">
    <property type="entry name" value="Cwc2/Slt11"/>
</dbReference>